<feature type="region of interest" description="Disordered" evidence="1">
    <location>
        <begin position="67"/>
        <end position="86"/>
    </location>
</feature>
<evidence type="ECO:0000313" key="3">
    <source>
        <dbReference type="Proteomes" id="UP000053766"/>
    </source>
</evidence>
<sequence>MNLTRRRVCTLFKSEQQQLSIAREKSLSVGPHQTSCDAQSRMSELLYRLISQLVPDHVRPPVQLRSTTSNFASNNTTKQHMKDDDWNIIRTSTTRRSQLKFKG</sequence>
<dbReference type="EMBL" id="KN716638">
    <property type="protein sequence ID" value="KJH42690.1"/>
    <property type="molecule type" value="Genomic_DNA"/>
</dbReference>
<reference evidence="3" key="2">
    <citation type="journal article" date="2016" name="Sci. Rep.">
        <title>Dictyocaulus viviparus genome, variome and transcriptome elucidate lungworm biology and support future intervention.</title>
        <authorList>
            <person name="McNulty S.N."/>
            <person name="Strube C."/>
            <person name="Rosa B.A."/>
            <person name="Martin J.C."/>
            <person name="Tyagi R."/>
            <person name="Choi Y.J."/>
            <person name="Wang Q."/>
            <person name="Hallsworth Pepin K."/>
            <person name="Zhang X."/>
            <person name="Ozersky P."/>
            <person name="Wilson R.K."/>
            <person name="Sternberg P.W."/>
            <person name="Gasser R.B."/>
            <person name="Mitreva M."/>
        </authorList>
    </citation>
    <scope>NUCLEOTIDE SEQUENCE [LARGE SCALE GENOMIC DNA]</scope>
    <source>
        <strain evidence="3">HannoverDv2000</strain>
    </source>
</reference>
<name>A0A0D8XDJ5_DICVI</name>
<evidence type="ECO:0000256" key="1">
    <source>
        <dbReference type="SAM" id="MobiDB-lite"/>
    </source>
</evidence>
<accession>A0A0D8XDJ5</accession>
<gene>
    <name evidence="2" type="ORF">DICVIV_11324</name>
</gene>
<feature type="compositionally biased region" description="Low complexity" evidence="1">
    <location>
        <begin position="67"/>
        <end position="77"/>
    </location>
</feature>
<proteinExistence type="predicted"/>
<dbReference type="AlphaFoldDB" id="A0A0D8XDJ5"/>
<organism evidence="2 3">
    <name type="scientific">Dictyocaulus viviparus</name>
    <name type="common">Bovine lungworm</name>
    <dbReference type="NCBI Taxonomy" id="29172"/>
    <lineage>
        <taxon>Eukaryota</taxon>
        <taxon>Metazoa</taxon>
        <taxon>Ecdysozoa</taxon>
        <taxon>Nematoda</taxon>
        <taxon>Chromadorea</taxon>
        <taxon>Rhabditida</taxon>
        <taxon>Rhabditina</taxon>
        <taxon>Rhabditomorpha</taxon>
        <taxon>Strongyloidea</taxon>
        <taxon>Metastrongylidae</taxon>
        <taxon>Dictyocaulus</taxon>
    </lineage>
</organism>
<protein>
    <submittedName>
        <fullName evidence="2">Uncharacterized protein</fullName>
    </submittedName>
</protein>
<reference evidence="2 3" key="1">
    <citation type="submission" date="2013-11" db="EMBL/GenBank/DDBJ databases">
        <title>Draft genome of the bovine lungworm Dictyocaulus viviparus.</title>
        <authorList>
            <person name="Mitreva M."/>
        </authorList>
    </citation>
    <scope>NUCLEOTIDE SEQUENCE [LARGE SCALE GENOMIC DNA]</scope>
    <source>
        <strain evidence="2 3">HannoverDv2000</strain>
    </source>
</reference>
<evidence type="ECO:0000313" key="2">
    <source>
        <dbReference type="EMBL" id="KJH42690.1"/>
    </source>
</evidence>
<dbReference type="Proteomes" id="UP000053766">
    <property type="component" value="Unassembled WGS sequence"/>
</dbReference>
<keyword evidence="3" id="KW-1185">Reference proteome</keyword>